<feature type="region of interest" description="Disordered" evidence="1">
    <location>
        <begin position="673"/>
        <end position="700"/>
    </location>
</feature>
<dbReference type="Proteomes" id="UP000009192">
    <property type="component" value="Unassembled WGS sequence"/>
</dbReference>
<evidence type="ECO:0000313" key="3">
    <source>
        <dbReference type="Proteomes" id="UP000009192"/>
    </source>
</evidence>
<reference evidence="2 3" key="1">
    <citation type="journal article" date="2007" name="Nature">
        <title>Evolution of genes and genomes on the Drosophila phylogeny.</title>
        <authorList>
            <consortium name="Drosophila 12 Genomes Consortium"/>
            <person name="Clark A.G."/>
            <person name="Eisen M.B."/>
            <person name="Smith D.R."/>
            <person name="Bergman C.M."/>
            <person name="Oliver B."/>
            <person name="Markow T.A."/>
            <person name="Kaufman T.C."/>
            <person name="Kellis M."/>
            <person name="Gelbart W."/>
            <person name="Iyer V.N."/>
            <person name="Pollard D.A."/>
            <person name="Sackton T.B."/>
            <person name="Larracuente A.M."/>
            <person name="Singh N.D."/>
            <person name="Abad J.P."/>
            <person name="Abt D.N."/>
            <person name="Adryan B."/>
            <person name="Aguade M."/>
            <person name="Akashi H."/>
            <person name="Anderson W.W."/>
            <person name="Aquadro C.F."/>
            <person name="Ardell D.H."/>
            <person name="Arguello R."/>
            <person name="Artieri C.G."/>
            <person name="Barbash D.A."/>
            <person name="Barker D."/>
            <person name="Barsanti P."/>
            <person name="Batterham P."/>
            <person name="Batzoglou S."/>
            <person name="Begun D."/>
            <person name="Bhutkar A."/>
            <person name="Blanco E."/>
            <person name="Bosak S.A."/>
            <person name="Bradley R.K."/>
            <person name="Brand A.D."/>
            <person name="Brent M.R."/>
            <person name="Brooks A.N."/>
            <person name="Brown R.H."/>
            <person name="Butlin R.K."/>
            <person name="Caggese C."/>
            <person name="Calvi B.R."/>
            <person name="Bernardo de Carvalho A."/>
            <person name="Caspi A."/>
            <person name="Castrezana S."/>
            <person name="Celniker S.E."/>
            <person name="Chang J.L."/>
            <person name="Chapple C."/>
            <person name="Chatterji S."/>
            <person name="Chinwalla A."/>
            <person name="Civetta A."/>
            <person name="Clifton S.W."/>
            <person name="Comeron J.M."/>
            <person name="Costello J.C."/>
            <person name="Coyne J.A."/>
            <person name="Daub J."/>
            <person name="David R.G."/>
            <person name="Delcher A.L."/>
            <person name="Delehaunty K."/>
            <person name="Do C.B."/>
            <person name="Ebling H."/>
            <person name="Edwards K."/>
            <person name="Eickbush T."/>
            <person name="Evans J.D."/>
            <person name="Filipski A."/>
            <person name="Findeiss S."/>
            <person name="Freyhult E."/>
            <person name="Fulton L."/>
            <person name="Fulton R."/>
            <person name="Garcia A.C."/>
            <person name="Gardiner A."/>
            <person name="Garfield D.A."/>
            <person name="Garvin B.E."/>
            <person name="Gibson G."/>
            <person name="Gilbert D."/>
            <person name="Gnerre S."/>
            <person name="Godfrey J."/>
            <person name="Good R."/>
            <person name="Gotea V."/>
            <person name="Gravely B."/>
            <person name="Greenberg A.J."/>
            <person name="Griffiths-Jones S."/>
            <person name="Gross S."/>
            <person name="Guigo R."/>
            <person name="Gustafson E.A."/>
            <person name="Haerty W."/>
            <person name="Hahn M.W."/>
            <person name="Halligan D.L."/>
            <person name="Halpern A.L."/>
            <person name="Halter G.M."/>
            <person name="Han M.V."/>
            <person name="Heger A."/>
            <person name="Hillier L."/>
            <person name="Hinrichs A.S."/>
            <person name="Holmes I."/>
            <person name="Hoskins R.A."/>
            <person name="Hubisz M.J."/>
            <person name="Hultmark D."/>
            <person name="Huntley M.A."/>
            <person name="Jaffe D.B."/>
            <person name="Jagadeeshan S."/>
            <person name="Jeck W.R."/>
            <person name="Johnson J."/>
            <person name="Jones C.D."/>
            <person name="Jordan W.C."/>
            <person name="Karpen G.H."/>
            <person name="Kataoka E."/>
            <person name="Keightley P.D."/>
            <person name="Kheradpour P."/>
            <person name="Kirkness E.F."/>
            <person name="Koerich L.B."/>
            <person name="Kristiansen K."/>
            <person name="Kudrna D."/>
            <person name="Kulathinal R.J."/>
            <person name="Kumar S."/>
            <person name="Kwok R."/>
            <person name="Lander E."/>
            <person name="Langley C.H."/>
            <person name="Lapoint R."/>
            <person name="Lazzaro B.P."/>
            <person name="Lee S.J."/>
            <person name="Levesque L."/>
            <person name="Li R."/>
            <person name="Lin C.F."/>
            <person name="Lin M.F."/>
            <person name="Lindblad-Toh K."/>
            <person name="Llopart A."/>
            <person name="Long M."/>
            <person name="Low L."/>
            <person name="Lozovsky E."/>
            <person name="Lu J."/>
            <person name="Luo M."/>
            <person name="Machado C.A."/>
            <person name="Makalowski W."/>
            <person name="Marzo M."/>
            <person name="Matsuda M."/>
            <person name="Matzkin L."/>
            <person name="McAllister B."/>
            <person name="McBride C.S."/>
            <person name="McKernan B."/>
            <person name="McKernan K."/>
            <person name="Mendez-Lago M."/>
            <person name="Minx P."/>
            <person name="Mollenhauer M.U."/>
            <person name="Montooth K."/>
            <person name="Mount S.M."/>
            <person name="Mu X."/>
            <person name="Myers E."/>
            <person name="Negre B."/>
            <person name="Newfeld S."/>
            <person name="Nielsen R."/>
            <person name="Noor M.A."/>
            <person name="O'Grady P."/>
            <person name="Pachter L."/>
            <person name="Papaceit M."/>
            <person name="Parisi M.J."/>
            <person name="Parisi M."/>
            <person name="Parts L."/>
            <person name="Pedersen J.S."/>
            <person name="Pesole G."/>
            <person name="Phillippy A.M."/>
            <person name="Ponting C.P."/>
            <person name="Pop M."/>
            <person name="Porcelli D."/>
            <person name="Powell J.R."/>
            <person name="Prohaska S."/>
            <person name="Pruitt K."/>
            <person name="Puig M."/>
            <person name="Quesneville H."/>
            <person name="Ram K.R."/>
            <person name="Rand D."/>
            <person name="Rasmussen M.D."/>
            <person name="Reed L.K."/>
            <person name="Reenan R."/>
            <person name="Reily A."/>
            <person name="Remington K.A."/>
            <person name="Rieger T.T."/>
            <person name="Ritchie M.G."/>
            <person name="Robin C."/>
            <person name="Rogers Y.H."/>
            <person name="Rohde C."/>
            <person name="Rozas J."/>
            <person name="Rubenfield M.J."/>
            <person name="Ruiz A."/>
            <person name="Russo S."/>
            <person name="Salzberg S.L."/>
            <person name="Sanchez-Gracia A."/>
            <person name="Saranga D.J."/>
            <person name="Sato H."/>
            <person name="Schaeffer S.W."/>
            <person name="Schatz M.C."/>
            <person name="Schlenke T."/>
            <person name="Schwartz R."/>
            <person name="Segarra C."/>
            <person name="Singh R.S."/>
            <person name="Sirot L."/>
            <person name="Sirota M."/>
            <person name="Sisneros N.B."/>
            <person name="Smith C.D."/>
            <person name="Smith T.F."/>
            <person name="Spieth J."/>
            <person name="Stage D.E."/>
            <person name="Stark A."/>
            <person name="Stephan W."/>
            <person name="Strausberg R.L."/>
            <person name="Strempel S."/>
            <person name="Sturgill D."/>
            <person name="Sutton G."/>
            <person name="Sutton G.G."/>
            <person name="Tao W."/>
            <person name="Teichmann S."/>
            <person name="Tobari Y.N."/>
            <person name="Tomimura Y."/>
            <person name="Tsolas J.M."/>
            <person name="Valente V.L."/>
            <person name="Venter E."/>
            <person name="Venter J.C."/>
            <person name="Vicario S."/>
            <person name="Vieira F.G."/>
            <person name="Vilella A.J."/>
            <person name="Villasante A."/>
            <person name="Walenz B."/>
            <person name="Wang J."/>
            <person name="Wasserman M."/>
            <person name="Watts T."/>
            <person name="Wilson D."/>
            <person name="Wilson R.K."/>
            <person name="Wing R.A."/>
            <person name="Wolfner M.F."/>
            <person name="Wong A."/>
            <person name="Wong G.K."/>
            <person name="Wu C.I."/>
            <person name="Wu G."/>
            <person name="Yamamoto D."/>
            <person name="Yang H.P."/>
            <person name="Yang S.P."/>
            <person name="Yorke J.A."/>
            <person name="Yoshida K."/>
            <person name="Zdobnov E."/>
            <person name="Zhang P."/>
            <person name="Zhang Y."/>
            <person name="Zimin A.V."/>
            <person name="Baldwin J."/>
            <person name="Abdouelleil A."/>
            <person name="Abdulkadir J."/>
            <person name="Abebe A."/>
            <person name="Abera B."/>
            <person name="Abreu J."/>
            <person name="Acer S.C."/>
            <person name="Aftuck L."/>
            <person name="Alexander A."/>
            <person name="An P."/>
            <person name="Anderson E."/>
            <person name="Anderson S."/>
            <person name="Arachi H."/>
            <person name="Azer M."/>
            <person name="Bachantsang P."/>
            <person name="Barry A."/>
            <person name="Bayul T."/>
            <person name="Berlin A."/>
            <person name="Bessette D."/>
            <person name="Bloom T."/>
            <person name="Blye J."/>
            <person name="Boguslavskiy L."/>
            <person name="Bonnet C."/>
            <person name="Boukhgalter B."/>
            <person name="Bourzgui I."/>
            <person name="Brown A."/>
            <person name="Cahill P."/>
            <person name="Channer S."/>
            <person name="Cheshatsang Y."/>
            <person name="Chuda L."/>
            <person name="Citroen M."/>
            <person name="Collymore A."/>
            <person name="Cooke P."/>
            <person name="Costello M."/>
            <person name="D'Aco K."/>
            <person name="Daza R."/>
            <person name="De Haan G."/>
            <person name="DeGray S."/>
            <person name="DeMaso C."/>
            <person name="Dhargay N."/>
            <person name="Dooley K."/>
            <person name="Dooley E."/>
            <person name="Doricent M."/>
            <person name="Dorje P."/>
            <person name="Dorjee K."/>
            <person name="Dupes A."/>
            <person name="Elong R."/>
            <person name="Falk J."/>
            <person name="Farina A."/>
            <person name="Faro S."/>
            <person name="Ferguson D."/>
            <person name="Fisher S."/>
            <person name="Foley C.D."/>
            <person name="Franke A."/>
            <person name="Friedrich D."/>
            <person name="Gadbois L."/>
            <person name="Gearin G."/>
            <person name="Gearin C.R."/>
            <person name="Giannoukos G."/>
            <person name="Goode T."/>
            <person name="Graham J."/>
            <person name="Grandbois E."/>
            <person name="Grewal S."/>
            <person name="Gyaltsen K."/>
            <person name="Hafez N."/>
            <person name="Hagos B."/>
            <person name="Hall J."/>
            <person name="Henson C."/>
            <person name="Hollinger A."/>
            <person name="Honan T."/>
            <person name="Huard M.D."/>
            <person name="Hughes L."/>
            <person name="Hurhula B."/>
            <person name="Husby M.E."/>
            <person name="Kamat A."/>
            <person name="Kanga B."/>
            <person name="Kashin S."/>
            <person name="Khazanovich D."/>
            <person name="Kisner P."/>
            <person name="Lance K."/>
            <person name="Lara M."/>
            <person name="Lee W."/>
            <person name="Lennon N."/>
            <person name="Letendre F."/>
            <person name="LeVine R."/>
            <person name="Lipovsky A."/>
            <person name="Liu X."/>
            <person name="Liu J."/>
            <person name="Liu S."/>
            <person name="Lokyitsang T."/>
            <person name="Lokyitsang Y."/>
            <person name="Lubonja R."/>
            <person name="Lui A."/>
            <person name="MacDonald P."/>
            <person name="Magnisalis V."/>
            <person name="Maru K."/>
            <person name="Matthews C."/>
            <person name="McCusker W."/>
            <person name="McDonough S."/>
            <person name="Mehta T."/>
            <person name="Meldrim J."/>
            <person name="Meneus L."/>
            <person name="Mihai O."/>
            <person name="Mihalev A."/>
            <person name="Mihova T."/>
            <person name="Mittelman R."/>
            <person name="Mlenga V."/>
            <person name="Montmayeur A."/>
            <person name="Mulrain L."/>
            <person name="Navidi A."/>
            <person name="Naylor J."/>
            <person name="Negash T."/>
            <person name="Nguyen T."/>
            <person name="Nguyen N."/>
            <person name="Nicol R."/>
            <person name="Norbu C."/>
            <person name="Norbu N."/>
            <person name="Novod N."/>
            <person name="O'Neill B."/>
            <person name="Osman S."/>
            <person name="Markiewicz E."/>
            <person name="Oyono O.L."/>
            <person name="Patti C."/>
            <person name="Phunkhang P."/>
            <person name="Pierre F."/>
            <person name="Priest M."/>
            <person name="Raghuraman S."/>
            <person name="Rege F."/>
            <person name="Reyes R."/>
            <person name="Rise C."/>
            <person name="Rogov P."/>
            <person name="Ross K."/>
            <person name="Ryan E."/>
            <person name="Settipalli S."/>
            <person name="Shea T."/>
            <person name="Sherpa N."/>
            <person name="Shi L."/>
            <person name="Shih D."/>
            <person name="Sparrow T."/>
            <person name="Spaulding J."/>
            <person name="Stalker J."/>
            <person name="Stange-Thomann N."/>
            <person name="Stavropoulos S."/>
            <person name="Stone C."/>
            <person name="Strader C."/>
            <person name="Tesfaye S."/>
            <person name="Thomson T."/>
            <person name="Thoulutsang Y."/>
            <person name="Thoulutsang D."/>
            <person name="Topham K."/>
            <person name="Topping I."/>
            <person name="Tsamla T."/>
            <person name="Vassiliev H."/>
            <person name="Vo A."/>
            <person name="Wangchuk T."/>
            <person name="Wangdi T."/>
            <person name="Weiand M."/>
            <person name="Wilkinson J."/>
            <person name="Wilson A."/>
            <person name="Yadav S."/>
            <person name="Young G."/>
            <person name="Yu Q."/>
            <person name="Zembek L."/>
            <person name="Zhong D."/>
            <person name="Zimmer A."/>
            <person name="Zwirko Z."/>
            <person name="Jaffe D.B."/>
            <person name="Alvarez P."/>
            <person name="Brockman W."/>
            <person name="Butler J."/>
            <person name="Chin C."/>
            <person name="Gnerre S."/>
            <person name="Grabherr M."/>
            <person name="Kleber M."/>
            <person name="Mauceli E."/>
            <person name="MacCallum I."/>
        </authorList>
    </citation>
    <scope>NUCLEOTIDE SEQUENCE [LARGE SCALE GENOMIC DNA]</scope>
    <source>
        <strain evidence="3">Tucson 15081-1352.22</strain>
    </source>
</reference>
<dbReference type="InParanoid" id="A0A0Q9XJM0"/>
<protein>
    <submittedName>
        <fullName evidence="2">Uncharacterized protein, isoform C</fullName>
    </submittedName>
</protein>
<accession>A0A0Q9XJM0</accession>
<evidence type="ECO:0000256" key="1">
    <source>
        <dbReference type="SAM" id="MobiDB-lite"/>
    </source>
</evidence>
<organism evidence="2 3">
    <name type="scientific">Drosophila mojavensis</name>
    <name type="common">Fruit fly</name>
    <dbReference type="NCBI Taxonomy" id="7230"/>
    <lineage>
        <taxon>Eukaryota</taxon>
        <taxon>Metazoa</taxon>
        <taxon>Ecdysozoa</taxon>
        <taxon>Arthropoda</taxon>
        <taxon>Hexapoda</taxon>
        <taxon>Insecta</taxon>
        <taxon>Pterygota</taxon>
        <taxon>Neoptera</taxon>
        <taxon>Endopterygota</taxon>
        <taxon>Diptera</taxon>
        <taxon>Brachycera</taxon>
        <taxon>Muscomorpha</taxon>
        <taxon>Ephydroidea</taxon>
        <taxon>Drosophilidae</taxon>
        <taxon>Drosophila</taxon>
    </lineage>
</organism>
<name>A0A0Q9XJM0_DROMO</name>
<dbReference type="AlphaFoldDB" id="A0A0Q9XJM0"/>
<evidence type="ECO:0000313" key="2">
    <source>
        <dbReference type="EMBL" id="KRG03859.1"/>
    </source>
</evidence>
<dbReference type="FunCoup" id="A0A0Q9XJM0">
    <property type="interactions" value="1"/>
</dbReference>
<dbReference type="OrthoDB" id="8117310at2759"/>
<keyword evidence="3" id="KW-1185">Reference proteome</keyword>
<gene>
    <name evidence="2" type="primary">Dmoj\GI16901</name>
    <name evidence="2" type="ORF">Dmoj_GI16901</name>
</gene>
<proteinExistence type="predicted"/>
<feature type="compositionally biased region" description="Polar residues" evidence="1">
    <location>
        <begin position="689"/>
        <end position="700"/>
    </location>
</feature>
<sequence>MMMHSNNVLRPNGERSPSRISIYNYPEHLNPFNEEDNHKRLRFWNFSKSNEYSNRRSFSFGNFRDVWTFRSFNLKKKSSTLGIQKTSESPPLLRRNLDLTKSYLHSGGYNYNKRRPLMRSLQNVSDSTDITTSEINGSPNYHGDAYFNRCSLPQPQKCQTIRSSHSSLSSTNPFESEIESDINNINGSQLSLRTKTYRKKRKAPSAPTKIMITVPQTNPVQEKSIDSVHNMEDIKSLTSAIERFVNYSNETSDNQLPILEATKDFENRPSIPEETSLLINENTNRTVPQEHVCIASEENTKTISVPKRKNLSVRSSLSGKSNISSQEHILDAEKEILNENNVSSENDSLIDYNLLKIKNPNSNIHTEELNSVIRKGTPDKNSLSNKNHLTVEHVLGTGDYISNESKSKSVQTMKGVKEIPNDNMEEYIAASNESVNVHASDEASTSRNNISTYIRLKTKANSLEFTEPTKEQTITVHNLLRPDNNNYNICHEEHVLKTKGDHPNVDASQNVEVFENYEMINKEIKLTMAKQSLPTIKRESYISFDNKIYKNNNIQNSEYLNNPLTIIEKSEGNIDLQGAVKSAKVKSVKDIIDSINRSQRLLKESAAKGTVQYSTALYSTNSMPSNKNHNKSKAIKNDISASSTSFENHLDFKQGFRKNKIDKIMFQCRESSPTASNLDWNPVPKPKRINSSISNDINEL</sequence>
<dbReference type="EMBL" id="CH933807">
    <property type="protein sequence ID" value="KRG03859.1"/>
    <property type="molecule type" value="Genomic_DNA"/>
</dbReference>